<dbReference type="GO" id="GO:0005829">
    <property type="term" value="C:cytosol"/>
    <property type="evidence" value="ECO:0007669"/>
    <property type="project" value="TreeGrafter"/>
</dbReference>
<keyword evidence="3 10" id="KW-0963">Cytoplasm</keyword>
<evidence type="ECO:0000256" key="5">
    <source>
        <dbReference type="ARBA" id="ARBA00022741"/>
    </source>
</evidence>
<dbReference type="Pfam" id="PF00749">
    <property type="entry name" value="tRNA-synt_1c"/>
    <property type="match status" value="1"/>
</dbReference>
<evidence type="ECO:0000313" key="13">
    <source>
        <dbReference type="EMBL" id="RZB31066.1"/>
    </source>
</evidence>
<dbReference type="GO" id="GO:0005524">
    <property type="term" value="F:ATP binding"/>
    <property type="evidence" value="ECO:0007669"/>
    <property type="project" value="UniProtKB-UniRule"/>
</dbReference>
<dbReference type="Pfam" id="PF03950">
    <property type="entry name" value="tRNA-synt_1c_C"/>
    <property type="match status" value="1"/>
</dbReference>
<feature type="short sequence motif" description="'HIGH' region" evidence="10">
    <location>
        <begin position="116"/>
        <end position="126"/>
    </location>
</feature>
<dbReference type="GO" id="GO:0006424">
    <property type="term" value="P:glutamyl-tRNA aminoacylation"/>
    <property type="evidence" value="ECO:0007669"/>
    <property type="project" value="UniProtKB-UniRule"/>
</dbReference>
<dbReference type="HAMAP" id="MF_02076">
    <property type="entry name" value="Glu_tRNA_synth_type2"/>
    <property type="match status" value="1"/>
</dbReference>
<comment type="catalytic activity">
    <reaction evidence="9 10">
        <text>tRNA(Glu) + L-glutamate + ATP = L-glutamyl-tRNA(Glu) + AMP + diphosphate</text>
        <dbReference type="Rhea" id="RHEA:23540"/>
        <dbReference type="Rhea" id="RHEA-COMP:9663"/>
        <dbReference type="Rhea" id="RHEA-COMP:9680"/>
        <dbReference type="ChEBI" id="CHEBI:29985"/>
        <dbReference type="ChEBI" id="CHEBI:30616"/>
        <dbReference type="ChEBI" id="CHEBI:33019"/>
        <dbReference type="ChEBI" id="CHEBI:78442"/>
        <dbReference type="ChEBI" id="CHEBI:78520"/>
        <dbReference type="ChEBI" id="CHEBI:456215"/>
        <dbReference type="EC" id="6.1.1.17"/>
    </reaction>
</comment>
<comment type="similarity">
    <text evidence="2 10">Belongs to the class-I aminoacyl-tRNA synthetase family. Glutamate--tRNA ligase type 2 subfamily.</text>
</comment>
<evidence type="ECO:0000259" key="11">
    <source>
        <dbReference type="Pfam" id="PF00749"/>
    </source>
</evidence>
<reference evidence="14" key="1">
    <citation type="submission" date="2019-01" db="EMBL/GenBank/DDBJ databases">
        <title>Anaerobic oxidation of ethane by archaea from a marine hydrocarbon seep.</title>
        <authorList>
            <person name="Musat F."/>
        </authorList>
    </citation>
    <scope>NUCLEOTIDE SEQUENCE [LARGE SCALE GENOMIC DNA]</scope>
</reference>
<keyword evidence="7 10" id="KW-0648">Protein biosynthesis</keyword>
<dbReference type="InterPro" id="IPR050132">
    <property type="entry name" value="Gln/Glu-tRNA_Ligase"/>
</dbReference>
<evidence type="ECO:0000256" key="10">
    <source>
        <dbReference type="HAMAP-Rule" id="MF_02076"/>
    </source>
</evidence>
<dbReference type="InterPro" id="IPR004526">
    <property type="entry name" value="Glu-tRNA-synth_arc/euk"/>
</dbReference>
<evidence type="ECO:0000256" key="8">
    <source>
        <dbReference type="ARBA" id="ARBA00023146"/>
    </source>
</evidence>
<keyword evidence="6 10" id="KW-0067">ATP-binding</keyword>
<evidence type="ECO:0000259" key="12">
    <source>
        <dbReference type="Pfam" id="PF03950"/>
    </source>
</evidence>
<dbReference type="Gene3D" id="2.40.240.10">
    <property type="entry name" value="Ribosomal Protein L25, Chain P"/>
    <property type="match status" value="1"/>
</dbReference>
<evidence type="ECO:0000256" key="2">
    <source>
        <dbReference type="ARBA" id="ARBA00008927"/>
    </source>
</evidence>
<dbReference type="InterPro" id="IPR014729">
    <property type="entry name" value="Rossmann-like_a/b/a_fold"/>
</dbReference>
<dbReference type="NCBIfam" id="TIGR00463">
    <property type="entry name" value="gltX_arch"/>
    <property type="match status" value="1"/>
</dbReference>
<dbReference type="Proteomes" id="UP000291831">
    <property type="component" value="Unassembled WGS sequence"/>
</dbReference>
<evidence type="ECO:0000256" key="9">
    <source>
        <dbReference type="ARBA" id="ARBA00048351"/>
    </source>
</evidence>
<comment type="subcellular location">
    <subcellularLocation>
        <location evidence="1 10">Cytoplasm</location>
    </subcellularLocation>
</comment>
<protein>
    <recommendedName>
        <fullName evidence="10">Glutamate--tRNA ligase</fullName>
        <ecNumber evidence="10">6.1.1.17</ecNumber>
    </recommendedName>
    <alternativeName>
        <fullName evidence="10">Glutamyl-tRNA synthetase</fullName>
        <shortName evidence="10">GluRS</shortName>
    </alternativeName>
</protein>
<dbReference type="Gene3D" id="3.40.50.620">
    <property type="entry name" value="HUPs"/>
    <property type="match status" value="1"/>
</dbReference>
<dbReference type="InterPro" id="IPR000924">
    <property type="entry name" value="Glu/Gln-tRNA-synth"/>
</dbReference>
<dbReference type="PANTHER" id="PTHR43097">
    <property type="entry name" value="GLUTAMINE-TRNA LIGASE"/>
    <property type="match status" value="1"/>
</dbReference>
<dbReference type="CDD" id="cd09287">
    <property type="entry name" value="GluRS_non_core"/>
    <property type="match status" value="1"/>
</dbReference>
<comment type="caution">
    <text evidence="13">The sequence shown here is derived from an EMBL/GenBank/DDBJ whole genome shotgun (WGS) entry which is preliminary data.</text>
</comment>
<keyword evidence="5 10" id="KW-0547">Nucleotide-binding</keyword>
<gene>
    <name evidence="10" type="primary">gltX</name>
    <name evidence="13" type="ORF">AEth_01020</name>
</gene>
<dbReference type="InterPro" id="IPR020059">
    <property type="entry name" value="Glu/Gln-tRNA-synth_Ib_codon-bd"/>
</dbReference>
<evidence type="ECO:0000256" key="4">
    <source>
        <dbReference type="ARBA" id="ARBA00022598"/>
    </source>
</evidence>
<dbReference type="Gene3D" id="2.40.240.100">
    <property type="match status" value="1"/>
</dbReference>
<organism evidence="13 14">
    <name type="scientific">Candidatus Argoarchaeum ethanivorans</name>
    <dbReference type="NCBI Taxonomy" id="2608793"/>
    <lineage>
        <taxon>Archaea</taxon>
        <taxon>Methanobacteriati</taxon>
        <taxon>Methanobacteriota</taxon>
        <taxon>Stenosarchaea group</taxon>
        <taxon>Methanomicrobia</taxon>
        <taxon>Methanosarcinales</taxon>
        <taxon>Methanosarcinales incertae sedis</taxon>
        <taxon>GOM Arc I cluster</taxon>
        <taxon>Candidatus Argoarchaeum</taxon>
    </lineage>
</organism>
<dbReference type="EC" id="6.1.1.17" evidence="10"/>
<dbReference type="SUPFAM" id="SSF50715">
    <property type="entry name" value="Ribosomal protein L25-like"/>
    <property type="match status" value="1"/>
</dbReference>
<keyword evidence="8 10" id="KW-0030">Aminoacyl-tRNA synthetase</keyword>
<comment type="function">
    <text evidence="10">Catalyzes the attachment of glutamate to tRNA(Glu) in a two-step reaction: glutamate is first activated by ATP to form Glu-AMP and then transferred to the acceptor end of tRNA(Glu).</text>
</comment>
<keyword evidence="4 10" id="KW-0436">Ligase</keyword>
<dbReference type="GO" id="GO:0043604">
    <property type="term" value="P:amide biosynthetic process"/>
    <property type="evidence" value="ECO:0007669"/>
    <property type="project" value="TreeGrafter"/>
</dbReference>
<proteinExistence type="inferred from homology"/>
<sequence length="579" mass="66583">MLKVIDMNDLDERQILLQIRKYALFNAVKHGMTPKAGAVIGRLIGSHPELRLHVKTVSKLVGTVVDEISKNNNASWKRELSEIAPDLLDELNEKRTPDKGLPPLECTDHVVMRFAPNPNGPATLGSARGIIVNSEYAKRYHGRFIIRFDDTDPKTKRPLSDAYNWYLEDCRWLGAEPDEVIIASDHIEMYYDYARQLIEKNAAYICFCEKDEFKKYKDSAVACPHREQDINTTLENWQDMLDGKYAPEKAVLRIKTDMLHKDPAIRDWVAFRIVDTPHPRPEIRDRYKVWPLLDFESAIEDHLLGITHIIRGKDLIDSEHRQRYVYKYFNWKYPETLHWGRVKIHEFGKLSTSSMSKAIKEGKYTGWDDPRLPTLRAMRRRGMQPEAICKFFIELGVGETDIGLSMENLYAENRKVVDQTSKRFFFTPEPVKLIIRDAPVTVAKPMLHPSHRNWGNRLISVAGNVLISKSDAEKIKENELLRLKDLYNIKILKKTAEVITAEHIGGGIEIVRKKKGKIIHWVVPDGPNITVLNVTGEEKGIGERGISDCAGEVVQFERYGFVRIDSVKDNKVTAYFAHK</sequence>
<feature type="domain" description="Glutamyl/glutaminyl-tRNA synthetase class Ib anti-codon binding" evidence="12">
    <location>
        <begin position="422"/>
        <end position="495"/>
    </location>
</feature>
<dbReference type="InterPro" id="IPR020056">
    <property type="entry name" value="Rbsml_bL25/Gln-tRNA_synth_N"/>
</dbReference>
<dbReference type="EMBL" id="RPGO01000024">
    <property type="protein sequence ID" value="RZB31066.1"/>
    <property type="molecule type" value="Genomic_DNA"/>
</dbReference>
<dbReference type="AlphaFoldDB" id="A0A8B3S2A9"/>
<dbReference type="PANTHER" id="PTHR43097:SF5">
    <property type="entry name" value="GLUTAMATE--TRNA LIGASE"/>
    <property type="match status" value="1"/>
</dbReference>
<evidence type="ECO:0000256" key="1">
    <source>
        <dbReference type="ARBA" id="ARBA00004496"/>
    </source>
</evidence>
<dbReference type="GO" id="GO:0004818">
    <property type="term" value="F:glutamate-tRNA ligase activity"/>
    <property type="evidence" value="ECO:0007669"/>
    <property type="project" value="UniProtKB-UniRule"/>
</dbReference>
<dbReference type="NCBIfam" id="NF003169">
    <property type="entry name" value="PRK04156.1"/>
    <property type="match status" value="1"/>
</dbReference>
<feature type="domain" description="Glutamyl/glutaminyl-tRNA synthetase class Ib catalytic" evidence="11">
    <location>
        <begin position="110"/>
        <end position="417"/>
    </location>
</feature>
<dbReference type="InterPro" id="IPR020058">
    <property type="entry name" value="Glu/Gln-tRNA-synth_Ib_cat-dom"/>
</dbReference>
<name>A0A8B3S2A9_9EURY</name>
<evidence type="ECO:0000256" key="6">
    <source>
        <dbReference type="ARBA" id="ARBA00022840"/>
    </source>
</evidence>
<evidence type="ECO:0000313" key="14">
    <source>
        <dbReference type="Proteomes" id="UP000291831"/>
    </source>
</evidence>
<dbReference type="SUPFAM" id="SSF52374">
    <property type="entry name" value="Nucleotidylyl transferase"/>
    <property type="match status" value="1"/>
</dbReference>
<evidence type="ECO:0000256" key="3">
    <source>
        <dbReference type="ARBA" id="ARBA00022490"/>
    </source>
</evidence>
<dbReference type="FunFam" id="3.40.50.620:FF:000222">
    <property type="entry name" value="Glutamate--tRNA ligase"/>
    <property type="match status" value="1"/>
</dbReference>
<dbReference type="InterPro" id="IPR011035">
    <property type="entry name" value="Ribosomal_bL25/Gln-tRNA_synth"/>
</dbReference>
<evidence type="ECO:0000256" key="7">
    <source>
        <dbReference type="ARBA" id="ARBA00022917"/>
    </source>
</evidence>
<accession>A0A8B3S2A9</accession>
<dbReference type="PRINTS" id="PR00987">
    <property type="entry name" value="TRNASYNTHGLU"/>
</dbReference>